<sequence>MIDALKNNYPDWALVKMFAAAKKDPITEKLPMNLQSALINKWIVEKKTLADLKRMPMGGATGDEMIARYVEKLKALSGNTS</sequence>
<accession>A0A6A3IMC4</accession>
<dbReference type="EMBL" id="QXFW01002172">
    <property type="protein sequence ID" value="KAE8981264.1"/>
    <property type="molecule type" value="Genomic_DNA"/>
</dbReference>
<protein>
    <submittedName>
        <fullName evidence="1">Uncharacterized protein</fullName>
    </submittedName>
</protein>
<proteinExistence type="predicted"/>
<evidence type="ECO:0000313" key="1">
    <source>
        <dbReference type="EMBL" id="KAE8981264.1"/>
    </source>
</evidence>
<dbReference type="AlphaFoldDB" id="A0A6A3IMC4"/>
<gene>
    <name evidence="1" type="ORF">PF011_g22102</name>
</gene>
<organism evidence="1 2">
    <name type="scientific">Phytophthora fragariae</name>
    <dbReference type="NCBI Taxonomy" id="53985"/>
    <lineage>
        <taxon>Eukaryota</taxon>
        <taxon>Sar</taxon>
        <taxon>Stramenopiles</taxon>
        <taxon>Oomycota</taxon>
        <taxon>Peronosporomycetes</taxon>
        <taxon>Peronosporales</taxon>
        <taxon>Peronosporaceae</taxon>
        <taxon>Phytophthora</taxon>
    </lineage>
</organism>
<name>A0A6A3IMC4_9STRA</name>
<reference evidence="1 2" key="1">
    <citation type="submission" date="2018-09" db="EMBL/GenBank/DDBJ databases">
        <title>Genomic investigation of the strawberry pathogen Phytophthora fragariae indicates pathogenicity is determined by transcriptional variation in three key races.</title>
        <authorList>
            <person name="Adams T.M."/>
            <person name="Armitage A.D."/>
            <person name="Sobczyk M.K."/>
            <person name="Bates H.J."/>
            <person name="Dunwell J.M."/>
            <person name="Nellist C.F."/>
            <person name="Harrison R.J."/>
        </authorList>
    </citation>
    <scope>NUCLEOTIDE SEQUENCE [LARGE SCALE GENOMIC DNA]</scope>
    <source>
        <strain evidence="1 2">SCRP245</strain>
    </source>
</reference>
<evidence type="ECO:0000313" key="2">
    <source>
        <dbReference type="Proteomes" id="UP000460718"/>
    </source>
</evidence>
<comment type="caution">
    <text evidence="1">The sequence shown here is derived from an EMBL/GenBank/DDBJ whole genome shotgun (WGS) entry which is preliminary data.</text>
</comment>
<dbReference type="Proteomes" id="UP000460718">
    <property type="component" value="Unassembled WGS sequence"/>
</dbReference>